<evidence type="ECO:0000256" key="2">
    <source>
        <dbReference type="ARBA" id="ARBA00023125"/>
    </source>
</evidence>
<evidence type="ECO:0000313" key="5">
    <source>
        <dbReference type="EMBL" id="SEG78725.1"/>
    </source>
</evidence>
<evidence type="ECO:0000313" key="6">
    <source>
        <dbReference type="Proteomes" id="UP000236723"/>
    </source>
</evidence>
<dbReference type="SUPFAM" id="SSF48008">
    <property type="entry name" value="GntR ligand-binding domain-like"/>
    <property type="match status" value="1"/>
</dbReference>
<keyword evidence="1" id="KW-0805">Transcription regulation</keyword>
<feature type="domain" description="HTH gntR-type" evidence="4">
    <location>
        <begin position="12"/>
        <end position="80"/>
    </location>
</feature>
<dbReference type="EMBL" id="FNVO01000012">
    <property type="protein sequence ID" value="SEG78725.1"/>
    <property type="molecule type" value="Genomic_DNA"/>
</dbReference>
<dbReference type="InterPro" id="IPR008920">
    <property type="entry name" value="TF_FadR/GntR_C"/>
</dbReference>
<gene>
    <name evidence="5" type="ORF">SAMN04489712_112117</name>
</gene>
<protein>
    <submittedName>
        <fullName evidence="5">Transcriptional regulator, GntR family</fullName>
    </submittedName>
</protein>
<dbReference type="Gene3D" id="1.10.10.10">
    <property type="entry name" value="Winged helix-like DNA-binding domain superfamily/Winged helix DNA-binding domain"/>
    <property type="match status" value="1"/>
</dbReference>
<sequence>MNRAEVGTSRKESQANRIARLLVEDIRRGTYPVGDRIPSERRLAERFGVSRPVIREAVSTLTGYGLLEVQMGRGTFVTGQPTDGTPAERLSLQDVVNVREVLEVGALRLSARQGSDQAKAKVAAILDELSRAVAARAETAELDSALHAAVVEASGSPLLVSLCQGLQQQIDATIRISPHGHSMSAEILALHRVLADGVLHDRVEEAVDACRQLYEEHREFLRGLLG</sequence>
<dbReference type="Proteomes" id="UP000236723">
    <property type="component" value="Unassembled WGS sequence"/>
</dbReference>
<keyword evidence="3" id="KW-0804">Transcription</keyword>
<dbReference type="GO" id="GO:0003700">
    <property type="term" value="F:DNA-binding transcription factor activity"/>
    <property type="evidence" value="ECO:0007669"/>
    <property type="project" value="InterPro"/>
</dbReference>
<proteinExistence type="predicted"/>
<dbReference type="CDD" id="cd07377">
    <property type="entry name" value="WHTH_GntR"/>
    <property type="match status" value="1"/>
</dbReference>
<dbReference type="InterPro" id="IPR036390">
    <property type="entry name" value="WH_DNA-bd_sf"/>
</dbReference>
<organism evidence="5 6">
    <name type="scientific">Thermomonospora echinospora</name>
    <dbReference type="NCBI Taxonomy" id="1992"/>
    <lineage>
        <taxon>Bacteria</taxon>
        <taxon>Bacillati</taxon>
        <taxon>Actinomycetota</taxon>
        <taxon>Actinomycetes</taxon>
        <taxon>Streptosporangiales</taxon>
        <taxon>Thermomonosporaceae</taxon>
        <taxon>Thermomonospora</taxon>
    </lineage>
</organism>
<dbReference type="GO" id="GO:0003677">
    <property type="term" value="F:DNA binding"/>
    <property type="evidence" value="ECO:0007669"/>
    <property type="project" value="UniProtKB-KW"/>
</dbReference>
<dbReference type="PRINTS" id="PR00035">
    <property type="entry name" value="HTHGNTR"/>
</dbReference>
<dbReference type="RefSeq" id="WP_160147090.1">
    <property type="nucleotide sequence ID" value="NZ_FNVO01000012.1"/>
</dbReference>
<dbReference type="AlphaFoldDB" id="A0A1H6D1Q1"/>
<dbReference type="InterPro" id="IPR036388">
    <property type="entry name" value="WH-like_DNA-bd_sf"/>
</dbReference>
<dbReference type="PROSITE" id="PS50949">
    <property type="entry name" value="HTH_GNTR"/>
    <property type="match status" value="1"/>
</dbReference>
<dbReference type="Pfam" id="PF07729">
    <property type="entry name" value="FCD"/>
    <property type="match status" value="1"/>
</dbReference>
<evidence type="ECO:0000256" key="3">
    <source>
        <dbReference type="ARBA" id="ARBA00023163"/>
    </source>
</evidence>
<dbReference type="SMART" id="SM00895">
    <property type="entry name" value="FCD"/>
    <property type="match status" value="1"/>
</dbReference>
<dbReference type="SUPFAM" id="SSF46785">
    <property type="entry name" value="Winged helix' DNA-binding domain"/>
    <property type="match status" value="1"/>
</dbReference>
<evidence type="ECO:0000259" key="4">
    <source>
        <dbReference type="PROSITE" id="PS50949"/>
    </source>
</evidence>
<accession>A0A1H6D1Q1</accession>
<dbReference type="PANTHER" id="PTHR43537">
    <property type="entry name" value="TRANSCRIPTIONAL REGULATOR, GNTR FAMILY"/>
    <property type="match status" value="1"/>
</dbReference>
<dbReference type="OrthoDB" id="7989071at2"/>
<name>A0A1H6D1Q1_9ACTN</name>
<dbReference type="InterPro" id="IPR000524">
    <property type="entry name" value="Tscrpt_reg_HTH_GntR"/>
</dbReference>
<keyword evidence="6" id="KW-1185">Reference proteome</keyword>
<reference evidence="6" key="1">
    <citation type="submission" date="2016-10" db="EMBL/GenBank/DDBJ databases">
        <authorList>
            <person name="Varghese N."/>
            <person name="Submissions S."/>
        </authorList>
    </citation>
    <scope>NUCLEOTIDE SEQUENCE [LARGE SCALE GENOMIC DNA]</scope>
    <source>
        <strain evidence="6">DSM 43163</strain>
    </source>
</reference>
<dbReference type="Pfam" id="PF00392">
    <property type="entry name" value="GntR"/>
    <property type="match status" value="1"/>
</dbReference>
<dbReference type="Gene3D" id="1.20.120.530">
    <property type="entry name" value="GntR ligand-binding domain-like"/>
    <property type="match status" value="1"/>
</dbReference>
<evidence type="ECO:0000256" key="1">
    <source>
        <dbReference type="ARBA" id="ARBA00023015"/>
    </source>
</evidence>
<dbReference type="SMART" id="SM00345">
    <property type="entry name" value="HTH_GNTR"/>
    <property type="match status" value="1"/>
</dbReference>
<dbReference type="PANTHER" id="PTHR43537:SF44">
    <property type="entry name" value="GNTR FAMILY REGULATORY PROTEIN"/>
    <property type="match status" value="1"/>
</dbReference>
<keyword evidence="2" id="KW-0238">DNA-binding</keyword>
<dbReference type="InterPro" id="IPR011711">
    <property type="entry name" value="GntR_C"/>
</dbReference>